<dbReference type="AlphaFoldDB" id="A0AAV4N1R0"/>
<dbReference type="EMBL" id="BPLR01020366">
    <property type="protein sequence ID" value="GIX77943.1"/>
    <property type="molecule type" value="Genomic_DNA"/>
</dbReference>
<evidence type="ECO:0000313" key="1">
    <source>
        <dbReference type="EMBL" id="GIX77943.1"/>
    </source>
</evidence>
<evidence type="ECO:0000313" key="2">
    <source>
        <dbReference type="Proteomes" id="UP001054945"/>
    </source>
</evidence>
<comment type="caution">
    <text evidence="1">The sequence shown here is derived from an EMBL/GenBank/DDBJ whole genome shotgun (WGS) entry which is preliminary data.</text>
</comment>
<name>A0AAV4N1R0_CAEEX</name>
<keyword evidence="2" id="KW-1185">Reference proteome</keyword>
<proteinExistence type="predicted"/>
<dbReference type="Proteomes" id="UP001054945">
    <property type="component" value="Unassembled WGS sequence"/>
</dbReference>
<reference evidence="1 2" key="1">
    <citation type="submission" date="2021-06" db="EMBL/GenBank/DDBJ databases">
        <title>Caerostris extrusa draft genome.</title>
        <authorList>
            <person name="Kono N."/>
            <person name="Arakawa K."/>
        </authorList>
    </citation>
    <scope>NUCLEOTIDE SEQUENCE [LARGE SCALE GENOMIC DNA]</scope>
</reference>
<organism evidence="1 2">
    <name type="scientific">Caerostris extrusa</name>
    <name type="common">Bark spider</name>
    <name type="synonym">Caerostris bankana</name>
    <dbReference type="NCBI Taxonomy" id="172846"/>
    <lineage>
        <taxon>Eukaryota</taxon>
        <taxon>Metazoa</taxon>
        <taxon>Ecdysozoa</taxon>
        <taxon>Arthropoda</taxon>
        <taxon>Chelicerata</taxon>
        <taxon>Arachnida</taxon>
        <taxon>Araneae</taxon>
        <taxon>Araneomorphae</taxon>
        <taxon>Entelegynae</taxon>
        <taxon>Araneoidea</taxon>
        <taxon>Araneidae</taxon>
        <taxon>Caerostris</taxon>
    </lineage>
</organism>
<sequence length="173" mass="18987">MPTSAGVTAFVCPLIYNLKTPLAEEGSLWGEGGINARKVEGGSKKRLGQSKSVLPEDPWPPVTCTTFCPQRSPHSLSPVMQECNVPITGLIPAMHGWLRAQFQALTSGENINSLETKFDSACWNLVMSSRNLLVEKCLTCEVTDPLITHALGMCAMFLAYFYCAFKEREISEV</sequence>
<protein>
    <submittedName>
        <fullName evidence="1">Uncharacterized protein</fullName>
    </submittedName>
</protein>
<gene>
    <name evidence="1" type="ORF">CEXT_533881</name>
</gene>
<accession>A0AAV4N1R0</accession>